<organism evidence="1 2">
    <name type="scientific">Penicillium daleae</name>
    <dbReference type="NCBI Taxonomy" id="63821"/>
    <lineage>
        <taxon>Eukaryota</taxon>
        <taxon>Fungi</taxon>
        <taxon>Dikarya</taxon>
        <taxon>Ascomycota</taxon>
        <taxon>Pezizomycotina</taxon>
        <taxon>Eurotiomycetes</taxon>
        <taxon>Eurotiomycetidae</taxon>
        <taxon>Eurotiales</taxon>
        <taxon>Aspergillaceae</taxon>
        <taxon>Penicillium</taxon>
    </lineage>
</organism>
<proteinExistence type="predicted"/>
<comment type="caution">
    <text evidence="1">The sequence shown here is derived from an EMBL/GenBank/DDBJ whole genome shotgun (WGS) entry which is preliminary data.</text>
</comment>
<dbReference type="GeneID" id="81601454"/>
<evidence type="ECO:0000313" key="2">
    <source>
        <dbReference type="Proteomes" id="UP001213681"/>
    </source>
</evidence>
<reference evidence="1" key="1">
    <citation type="submission" date="2022-12" db="EMBL/GenBank/DDBJ databases">
        <authorList>
            <person name="Petersen C."/>
        </authorList>
    </citation>
    <scope>NUCLEOTIDE SEQUENCE</scope>
    <source>
        <strain evidence="1">IBT 16125</strain>
    </source>
</reference>
<dbReference type="EMBL" id="JAPVEA010000007">
    <property type="protein sequence ID" value="KAJ5443957.1"/>
    <property type="molecule type" value="Genomic_DNA"/>
</dbReference>
<accession>A0AAD6C1B9</accession>
<name>A0AAD6C1B9_9EURO</name>
<dbReference type="Proteomes" id="UP001213681">
    <property type="component" value="Unassembled WGS sequence"/>
</dbReference>
<evidence type="ECO:0000313" key="1">
    <source>
        <dbReference type="EMBL" id="KAJ5443957.1"/>
    </source>
</evidence>
<sequence>MLILPTTHRPLCAGNLFGQESPDDRWAKLSIALGDLIKIPVEYDGEVLNSLSNVVLLGELSQDQLLYDVLEDVLSKQKQYDVYTAIIDKQMELLSPVFAGSVGAARLNSIRADFNHDEI</sequence>
<dbReference type="AlphaFoldDB" id="A0AAD6C1B9"/>
<protein>
    <submittedName>
        <fullName evidence="1">Uncharacterized protein</fullName>
    </submittedName>
</protein>
<reference evidence="1" key="2">
    <citation type="journal article" date="2023" name="IMA Fungus">
        <title>Comparative genomic study of the Penicillium genus elucidates a diverse pangenome and 15 lateral gene transfer events.</title>
        <authorList>
            <person name="Petersen C."/>
            <person name="Sorensen T."/>
            <person name="Nielsen M.R."/>
            <person name="Sondergaard T.E."/>
            <person name="Sorensen J.L."/>
            <person name="Fitzpatrick D.A."/>
            <person name="Frisvad J.C."/>
            <person name="Nielsen K.L."/>
        </authorList>
    </citation>
    <scope>NUCLEOTIDE SEQUENCE</scope>
    <source>
        <strain evidence="1">IBT 16125</strain>
    </source>
</reference>
<keyword evidence="2" id="KW-1185">Reference proteome</keyword>
<gene>
    <name evidence="1" type="ORF">N7458_007829</name>
</gene>
<dbReference type="RefSeq" id="XP_056764037.1">
    <property type="nucleotide sequence ID" value="XM_056911211.1"/>
</dbReference>